<name>B1ZRE5_OPITP</name>
<dbReference type="EMBL" id="CP001032">
    <property type="protein sequence ID" value="ACB74632.1"/>
    <property type="molecule type" value="Genomic_DNA"/>
</dbReference>
<proteinExistence type="predicted"/>
<evidence type="ECO:0000256" key="1">
    <source>
        <dbReference type="SAM" id="Phobius"/>
    </source>
</evidence>
<dbReference type="STRING" id="452637.Oter_1347"/>
<accession>B1ZRE5</accession>
<dbReference type="KEGG" id="ote:Oter_1347"/>
<evidence type="ECO:0000313" key="2">
    <source>
        <dbReference type="EMBL" id="ACB74632.1"/>
    </source>
</evidence>
<dbReference type="HOGENOM" id="CLU_193821_0_0_0"/>
<sequence>MKIARLLALFALLLTVGPAVLFAAGALADGPMKALMLVGAVLWFAAAPKWLRGGTE</sequence>
<protein>
    <submittedName>
        <fullName evidence="2">Uncharacterized protein</fullName>
    </submittedName>
</protein>
<keyword evidence="1" id="KW-1133">Transmembrane helix</keyword>
<feature type="transmembrane region" description="Helical" evidence="1">
    <location>
        <begin position="33"/>
        <end position="51"/>
    </location>
</feature>
<reference evidence="2 3" key="1">
    <citation type="journal article" date="2011" name="J. Bacteriol.">
        <title>Genome sequence of the verrucomicrobium Opitutus terrae PB90-1, an abundant inhabitant of rice paddy soil ecosystems.</title>
        <authorList>
            <person name="van Passel M.W."/>
            <person name="Kant R."/>
            <person name="Palva A."/>
            <person name="Copeland A."/>
            <person name="Lucas S."/>
            <person name="Lapidus A."/>
            <person name="Glavina del Rio T."/>
            <person name="Pitluck S."/>
            <person name="Goltsman E."/>
            <person name="Clum A."/>
            <person name="Sun H."/>
            <person name="Schmutz J."/>
            <person name="Larimer F.W."/>
            <person name="Land M.L."/>
            <person name="Hauser L."/>
            <person name="Kyrpides N."/>
            <person name="Mikhailova N."/>
            <person name="Richardson P.P."/>
            <person name="Janssen P.H."/>
            <person name="de Vos W.M."/>
            <person name="Smidt H."/>
        </authorList>
    </citation>
    <scope>NUCLEOTIDE SEQUENCE [LARGE SCALE GENOMIC DNA]</scope>
    <source>
        <strain evidence="3">DSM 11246 / JCM 15787 / PB90-1</strain>
    </source>
</reference>
<dbReference type="AlphaFoldDB" id="B1ZRE5"/>
<organism evidence="2 3">
    <name type="scientific">Opitutus terrae (strain DSM 11246 / JCM 15787 / PB90-1)</name>
    <dbReference type="NCBI Taxonomy" id="452637"/>
    <lineage>
        <taxon>Bacteria</taxon>
        <taxon>Pseudomonadati</taxon>
        <taxon>Verrucomicrobiota</taxon>
        <taxon>Opitutia</taxon>
        <taxon>Opitutales</taxon>
        <taxon>Opitutaceae</taxon>
        <taxon>Opitutus</taxon>
    </lineage>
</organism>
<evidence type="ECO:0000313" key="3">
    <source>
        <dbReference type="Proteomes" id="UP000007013"/>
    </source>
</evidence>
<dbReference type="Proteomes" id="UP000007013">
    <property type="component" value="Chromosome"/>
</dbReference>
<keyword evidence="1" id="KW-0472">Membrane</keyword>
<dbReference type="RefSeq" id="WP_012374170.1">
    <property type="nucleotide sequence ID" value="NC_010571.1"/>
</dbReference>
<keyword evidence="3" id="KW-1185">Reference proteome</keyword>
<keyword evidence="1" id="KW-0812">Transmembrane</keyword>
<gene>
    <name evidence="2" type="ordered locus">Oter_1347</name>
</gene>